<dbReference type="InterPro" id="IPR029035">
    <property type="entry name" value="DHS-like_NAD/FAD-binding_dom"/>
</dbReference>
<dbReference type="SUPFAM" id="SSF52467">
    <property type="entry name" value="DHS-like NAD/FAD-binding domain"/>
    <property type="match status" value="1"/>
</dbReference>
<dbReference type="GO" id="GO:0005634">
    <property type="term" value="C:nucleus"/>
    <property type="evidence" value="ECO:0007669"/>
    <property type="project" value="TreeGrafter"/>
</dbReference>
<gene>
    <name evidence="7" type="ORF">INT46_000030</name>
</gene>
<proteinExistence type="inferred from homology"/>
<dbReference type="Pfam" id="PF02146">
    <property type="entry name" value="SIR2"/>
    <property type="match status" value="1"/>
</dbReference>
<dbReference type="Gene3D" id="3.40.50.1220">
    <property type="entry name" value="TPP-binding domain"/>
    <property type="match status" value="1"/>
</dbReference>
<evidence type="ECO:0000256" key="2">
    <source>
        <dbReference type="ARBA" id="ARBA00022679"/>
    </source>
</evidence>
<dbReference type="AlphaFoldDB" id="A0A8H7V4D4"/>
<protein>
    <recommendedName>
        <fullName evidence="6">Deacetylase sirtuin-type domain-containing protein</fullName>
    </recommendedName>
</protein>
<feature type="binding site" evidence="4">
    <location>
        <position position="161"/>
    </location>
    <ligand>
        <name>Zn(2+)</name>
        <dbReference type="ChEBI" id="CHEBI:29105"/>
    </ligand>
</feature>
<dbReference type="OrthoDB" id="2919105at2759"/>
<feature type="coiled-coil region" evidence="5">
    <location>
        <begin position="317"/>
        <end position="344"/>
    </location>
</feature>
<keyword evidence="4" id="KW-0479">Metal-binding</keyword>
<keyword evidence="8" id="KW-1185">Reference proteome</keyword>
<evidence type="ECO:0000313" key="8">
    <source>
        <dbReference type="Proteomes" id="UP000650833"/>
    </source>
</evidence>
<comment type="similarity">
    <text evidence="1">Belongs to the sirtuin family. Class I subfamily.</text>
</comment>
<reference evidence="7" key="1">
    <citation type="submission" date="2020-12" db="EMBL/GenBank/DDBJ databases">
        <title>Metabolic potential, ecology and presence of endohyphal bacteria is reflected in genomic diversity of Mucoromycotina.</title>
        <authorList>
            <person name="Muszewska A."/>
            <person name="Okrasinska A."/>
            <person name="Steczkiewicz K."/>
            <person name="Drgas O."/>
            <person name="Orlowska M."/>
            <person name="Perlinska-Lenart U."/>
            <person name="Aleksandrzak-Piekarczyk T."/>
            <person name="Szatraj K."/>
            <person name="Zielenkiewicz U."/>
            <person name="Pilsyk S."/>
            <person name="Malc E."/>
            <person name="Mieczkowski P."/>
            <person name="Kruszewska J.S."/>
            <person name="Biernat P."/>
            <person name="Pawlowska J."/>
        </authorList>
    </citation>
    <scope>NUCLEOTIDE SEQUENCE</scope>
    <source>
        <strain evidence="7">CBS 226.32</strain>
    </source>
</reference>
<evidence type="ECO:0000256" key="5">
    <source>
        <dbReference type="SAM" id="Coils"/>
    </source>
</evidence>
<dbReference type="InterPro" id="IPR026590">
    <property type="entry name" value="Ssirtuin_cat_dom"/>
</dbReference>
<evidence type="ECO:0000256" key="3">
    <source>
        <dbReference type="ARBA" id="ARBA00023027"/>
    </source>
</evidence>
<organism evidence="7 8">
    <name type="scientific">Mucor plumbeus</name>
    <dbReference type="NCBI Taxonomy" id="97098"/>
    <lineage>
        <taxon>Eukaryota</taxon>
        <taxon>Fungi</taxon>
        <taxon>Fungi incertae sedis</taxon>
        <taxon>Mucoromycota</taxon>
        <taxon>Mucoromycotina</taxon>
        <taxon>Mucoromycetes</taxon>
        <taxon>Mucorales</taxon>
        <taxon>Mucorineae</taxon>
        <taxon>Mucoraceae</taxon>
        <taxon>Mucor</taxon>
    </lineage>
</organism>
<dbReference type="EMBL" id="JAEPRC010000182">
    <property type="protein sequence ID" value="KAG2205057.1"/>
    <property type="molecule type" value="Genomic_DNA"/>
</dbReference>
<feature type="binding site" evidence="4">
    <location>
        <position position="164"/>
    </location>
    <ligand>
        <name>Zn(2+)</name>
        <dbReference type="ChEBI" id="CHEBI:29105"/>
    </ligand>
</feature>
<evidence type="ECO:0000313" key="7">
    <source>
        <dbReference type="EMBL" id="KAG2205057.1"/>
    </source>
</evidence>
<feature type="active site" description="Proton acceptor" evidence="4">
    <location>
        <position position="153"/>
    </location>
</feature>
<dbReference type="GO" id="GO:0046872">
    <property type="term" value="F:metal ion binding"/>
    <property type="evidence" value="ECO:0007669"/>
    <property type="project" value="UniProtKB-KW"/>
</dbReference>
<dbReference type="PROSITE" id="PS50305">
    <property type="entry name" value="SIRTUIN"/>
    <property type="match status" value="1"/>
</dbReference>
<dbReference type="InterPro" id="IPR026591">
    <property type="entry name" value="Sirtuin_cat_small_dom_sf"/>
</dbReference>
<keyword evidence="2" id="KW-0808">Transferase</keyword>
<feature type="non-terminal residue" evidence="7">
    <location>
        <position position="1"/>
    </location>
</feature>
<keyword evidence="4" id="KW-0862">Zinc</keyword>
<dbReference type="PANTHER" id="PTHR11085:SF8">
    <property type="entry name" value="NAD-DEPENDENT HISTONE DEACETYLASE HST3"/>
    <property type="match status" value="1"/>
</dbReference>
<dbReference type="Gene3D" id="3.30.1600.10">
    <property type="entry name" value="SIR2/SIRT2 'Small Domain"/>
    <property type="match status" value="1"/>
</dbReference>
<evidence type="ECO:0000256" key="1">
    <source>
        <dbReference type="ARBA" id="ARBA00006924"/>
    </source>
</evidence>
<sequence length="389" mass="43757">SSYAPSITLFMMKVKIAISEPAEVTDPFITDLASFIAKSKRALVVTGAGISCSSGIPDFRSADGLYNIVKQRHPGTVLRGKELFDATLFRNEKTIKCFYTFMAELRSLITSANPTATHEFIQSMTNKGQLLRCYTQNIDFLEEDLNIPAIQLHGTMKQVRCTLCSATYDFSDDYESQFRAGDAPTCPQCEDFDAERTRLGKRQLAMGTLRPAIVLYNEEHPNGESIGQLQVNDLKKKPDLMIVMGTSLKIPALKKFIKQAARIIHSKPGGCVVFVNRTSPTKEWEKIFDYEVLGDSDEWVEMTNKKLLDEKLMTRTATKLKRVAKDLAEEDEEEEKENKTVKRLVTKVTIKSSNSKRAPLKRQLSKTQTTLQDFTVAKRRCATKTAKAV</sequence>
<dbReference type="GO" id="GO:0070403">
    <property type="term" value="F:NAD+ binding"/>
    <property type="evidence" value="ECO:0007669"/>
    <property type="project" value="InterPro"/>
</dbReference>
<dbReference type="PANTHER" id="PTHR11085">
    <property type="entry name" value="NAD-DEPENDENT PROTEIN DEACYLASE SIRTUIN-5, MITOCHONDRIAL-RELATED"/>
    <property type="match status" value="1"/>
</dbReference>
<dbReference type="InterPro" id="IPR050134">
    <property type="entry name" value="NAD-dep_sirtuin_deacylases"/>
</dbReference>
<keyword evidence="5" id="KW-0175">Coiled coil</keyword>
<evidence type="ECO:0000256" key="4">
    <source>
        <dbReference type="PROSITE-ProRule" id="PRU00236"/>
    </source>
</evidence>
<dbReference type="Proteomes" id="UP000650833">
    <property type="component" value="Unassembled WGS sequence"/>
</dbReference>
<feature type="binding site" evidence="4">
    <location>
        <position position="189"/>
    </location>
    <ligand>
        <name>Zn(2+)</name>
        <dbReference type="ChEBI" id="CHEBI:29105"/>
    </ligand>
</feature>
<name>A0A8H7V4D4_9FUNG</name>
<accession>A0A8H7V4D4</accession>
<dbReference type="InterPro" id="IPR003000">
    <property type="entry name" value="Sirtuin"/>
</dbReference>
<keyword evidence="3" id="KW-0520">NAD</keyword>
<comment type="caution">
    <text evidence="7">The sequence shown here is derived from an EMBL/GenBank/DDBJ whole genome shotgun (WGS) entry which is preliminary data.</text>
</comment>
<feature type="binding site" evidence="4">
    <location>
        <position position="186"/>
    </location>
    <ligand>
        <name>Zn(2+)</name>
        <dbReference type="ChEBI" id="CHEBI:29105"/>
    </ligand>
</feature>
<dbReference type="GO" id="GO:0017136">
    <property type="term" value="F:histone deacetylase activity, NAD-dependent"/>
    <property type="evidence" value="ECO:0007669"/>
    <property type="project" value="TreeGrafter"/>
</dbReference>
<feature type="domain" description="Deacetylase sirtuin-type" evidence="6">
    <location>
        <begin position="22"/>
        <end position="311"/>
    </location>
</feature>
<evidence type="ECO:0000259" key="6">
    <source>
        <dbReference type="PROSITE" id="PS50305"/>
    </source>
</evidence>